<reference evidence="1 2" key="1">
    <citation type="submission" date="2016-09" db="EMBL/GenBank/DDBJ databases">
        <title>The complete genome sequences of Rhizobium gallicum, symbiovars gallicum and phaseoli, symbionts associated to common bean (Phaseolus vulgaris).</title>
        <authorList>
            <person name="Bustos P."/>
            <person name="Santamaria R.I."/>
            <person name="Perez-Carrascal O.M."/>
            <person name="Juarez S."/>
            <person name="Lozano L."/>
            <person name="Martinez-Flores I."/>
            <person name="Martinez-Romero E."/>
            <person name="Cevallos M."/>
            <person name="Romero D."/>
            <person name="Davila G."/>
            <person name="Gonzalez V."/>
        </authorList>
    </citation>
    <scope>NUCLEOTIDE SEQUENCE [LARGE SCALE GENOMIC DNA]</scope>
    <source>
        <strain evidence="1 2">8C-3</strain>
    </source>
</reference>
<proteinExistence type="predicted"/>
<protein>
    <submittedName>
        <fullName evidence="1">Uncharacterized protein</fullName>
    </submittedName>
</protein>
<organism evidence="1 2">
    <name type="scientific">Rhizobium etli 8C-3</name>
    <dbReference type="NCBI Taxonomy" id="538025"/>
    <lineage>
        <taxon>Bacteria</taxon>
        <taxon>Pseudomonadati</taxon>
        <taxon>Pseudomonadota</taxon>
        <taxon>Alphaproteobacteria</taxon>
        <taxon>Hyphomicrobiales</taxon>
        <taxon>Rhizobiaceae</taxon>
        <taxon>Rhizobium/Agrobacterium group</taxon>
        <taxon>Rhizobium</taxon>
    </lineage>
</organism>
<accession>A0A1L5P533</accession>
<evidence type="ECO:0000313" key="1">
    <source>
        <dbReference type="EMBL" id="APO75258.1"/>
    </source>
</evidence>
<dbReference type="AlphaFoldDB" id="A0A1L5P533"/>
<evidence type="ECO:0000313" key="2">
    <source>
        <dbReference type="Proteomes" id="UP000185109"/>
    </source>
</evidence>
<sequence>MVPHCHQFCAIVVTPLAGCSGKPAAATVQYLENNVTSSPIYEKLKHWYEEQGVEFTGWGDTTGRFYGVGVHWASTRSTSGPEREDGR</sequence>
<gene>
    <name evidence="1" type="ORF">AM571_CH02449</name>
</gene>
<dbReference type="EMBL" id="CP017241">
    <property type="protein sequence ID" value="APO75258.1"/>
    <property type="molecule type" value="Genomic_DNA"/>
</dbReference>
<dbReference type="Proteomes" id="UP000185109">
    <property type="component" value="Chromosome"/>
</dbReference>
<name>A0A1L5P533_RHIET</name>